<keyword evidence="1" id="KW-0472">Membrane</keyword>
<keyword evidence="1" id="KW-0812">Transmembrane</keyword>
<name>A0AAV0ANW8_PHAPC</name>
<gene>
    <name evidence="2" type="ORF">PPACK8108_LOCUS3479</name>
    <name evidence="3" type="ORF">PPACK8108_LOCUS4127</name>
</gene>
<proteinExistence type="predicted"/>
<feature type="transmembrane region" description="Helical" evidence="1">
    <location>
        <begin position="15"/>
        <end position="31"/>
    </location>
</feature>
<dbReference type="Proteomes" id="UP001153365">
    <property type="component" value="Unassembled WGS sequence"/>
</dbReference>
<evidence type="ECO:0000313" key="2">
    <source>
        <dbReference type="EMBL" id="CAH7668907.1"/>
    </source>
</evidence>
<organism evidence="2 4">
    <name type="scientific">Phakopsora pachyrhizi</name>
    <name type="common">Asian soybean rust disease fungus</name>
    <dbReference type="NCBI Taxonomy" id="170000"/>
    <lineage>
        <taxon>Eukaryota</taxon>
        <taxon>Fungi</taxon>
        <taxon>Dikarya</taxon>
        <taxon>Basidiomycota</taxon>
        <taxon>Pucciniomycotina</taxon>
        <taxon>Pucciniomycetes</taxon>
        <taxon>Pucciniales</taxon>
        <taxon>Phakopsoraceae</taxon>
        <taxon>Phakopsora</taxon>
    </lineage>
</organism>
<dbReference type="AlphaFoldDB" id="A0AAV0ANW8"/>
<comment type="caution">
    <text evidence="2">The sequence shown here is derived from an EMBL/GenBank/DDBJ whole genome shotgun (WGS) entry which is preliminary data.</text>
</comment>
<accession>A0AAV0ANW8</accession>
<dbReference type="EMBL" id="CALTRL010000619">
    <property type="protein sequence ID" value="CAH7668907.1"/>
    <property type="molecule type" value="Genomic_DNA"/>
</dbReference>
<sequence length="74" mass="8507">MTTFSLAAVSSTRRFLLNVIISLSSPFFELLSRNHNRVVRKVLELNKLNKWTQCLSKLTPGQRRIQNDEIFGTA</sequence>
<evidence type="ECO:0000256" key="1">
    <source>
        <dbReference type="SAM" id="Phobius"/>
    </source>
</evidence>
<dbReference type="EMBL" id="CALTRL010000742">
    <property type="protein sequence ID" value="CAH7669504.1"/>
    <property type="molecule type" value="Genomic_DNA"/>
</dbReference>
<protein>
    <submittedName>
        <fullName evidence="2">Expressed protein</fullName>
    </submittedName>
</protein>
<keyword evidence="1" id="KW-1133">Transmembrane helix</keyword>
<keyword evidence="4" id="KW-1185">Reference proteome</keyword>
<reference evidence="2" key="1">
    <citation type="submission" date="2022-06" db="EMBL/GenBank/DDBJ databases">
        <authorList>
            <consortium name="SYNGENTA / RWTH Aachen University"/>
        </authorList>
    </citation>
    <scope>NUCLEOTIDE SEQUENCE</scope>
</reference>
<evidence type="ECO:0000313" key="4">
    <source>
        <dbReference type="Proteomes" id="UP001153365"/>
    </source>
</evidence>
<evidence type="ECO:0000313" key="3">
    <source>
        <dbReference type="EMBL" id="CAH7669504.1"/>
    </source>
</evidence>